<evidence type="ECO:0000256" key="2">
    <source>
        <dbReference type="ARBA" id="ARBA00023172"/>
    </source>
</evidence>
<dbReference type="EMBL" id="JAQQKX010000012">
    <property type="protein sequence ID" value="MDC7684378.1"/>
    <property type="molecule type" value="Genomic_DNA"/>
</dbReference>
<dbReference type="NCBIfam" id="TIGR00621">
    <property type="entry name" value="ssb"/>
    <property type="match status" value="1"/>
</dbReference>
<dbReference type="InterPro" id="IPR012340">
    <property type="entry name" value="NA-bd_OB-fold"/>
</dbReference>
<dbReference type="PROSITE" id="PS50935">
    <property type="entry name" value="SSB"/>
    <property type="match status" value="1"/>
</dbReference>
<dbReference type="GO" id="GO:0003677">
    <property type="term" value="F:DNA binding"/>
    <property type="evidence" value="ECO:0007669"/>
    <property type="project" value="UniProtKB-KW"/>
</dbReference>
<evidence type="ECO:0000256" key="4">
    <source>
        <dbReference type="PIRNR" id="PIRNR002070"/>
    </source>
</evidence>
<dbReference type="PIRSF" id="PIRSF002070">
    <property type="entry name" value="SSB"/>
    <property type="match status" value="1"/>
</dbReference>
<dbReference type="InterPro" id="IPR000424">
    <property type="entry name" value="Primosome_PriB/ssb"/>
</dbReference>
<dbReference type="Proteomes" id="UP001214854">
    <property type="component" value="Unassembled WGS sequence"/>
</dbReference>
<dbReference type="InterPro" id="IPR011344">
    <property type="entry name" value="ssDNA-bd"/>
</dbReference>
<accession>A0ABT5HWG1</accession>
<dbReference type="PANTHER" id="PTHR10302">
    <property type="entry name" value="SINGLE-STRANDED DNA-BINDING PROTEIN"/>
    <property type="match status" value="1"/>
</dbReference>
<keyword evidence="2" id="KW-0233">DNA recombination</keyword>
<organism evidence="6 7">
    <name type="scientific">Asticcacaulis aquaticus</name>
    <dbReference type="NCBI Taxonomy" id="2984212"/>
    <lineage>
        <taxon>Bacteria</taxon>
        <taxon>Pseudomonadati</taxon>
        <taxon>Pseudomonadota</taxon>
        <taxon>Alphaproteobacteria</taxon>
        <taxon>Caulobacterales</taxon>
        <taxon>Caulobacteraceae</taxon>
        <taxon>Asticcacaulis</taxon>
    </lineage>
</organism>
<reference evidence="6 7" key="1">
    <citation type="submission" date="2023-01" db="EMBL/GenBank/DDBJ databases">
        <title>Novel species of the genus Asticcacaulis isolated from rivers.</title>
        <authorList>
            <person name="Lu H."/>
        </authorList>
    </citation>
    <scope>NUCLEOTIDE SEQUENCE [LARGE SCALE GENOMIC DNA]</scope>
    <source>
        <strain evidence="6 7">BYS171W</strain>
    </source>
</reference>
<feature type="compositionally biased region" description="Gly residues" evidence="5">
    <location>
        <begin position="111"/>
        <end position="123"/>
    </location>
</feature>
<dbReference type="Pfam" id="PF00436">
    <property type="entry name" value="SSB"/>
    <property type="match status" value="1"/>
</dbReference>
<dbReference type="RefSeq" id="WP_272748853.1">
    <property type="nucleotide sequence ID" value="NZ_JAQQKX010000012.1"/>
</dbReference>
<protein>
    <recommendedName>
        <fullName evidence="3 4">Single-stranded DNA-binding protein</fullName>
        <shortName evidence="3">SSB</shortName>
    </recommendedName>
</protein>
<dbReference type="PANTHER" id="PTHR10302:SF0">
    <property type="entry name" value="SINGLE-STRANDED DNA-BINDING PROTEIN, MITOCHONDRIAL"/>
    <property type="match status" value="1"/>
</dbReference>
<evidence type="ECO:0000256" key="1">
    <source>
        <dbReference type="ARBA" id="ARBA00023125"/>
    </source>
</evidence>
<evidence type="ECO:0000256" key="3">
    <source>
        <dbReference type="HAMAP-Rule" id="MF_00984"/>
    </source>
</evidence>
<evidence type="ECO:0000256" key="5">
    <source>
        <dbReference type="SAM" id="MobiDB-lite"/>
    </source>
</evidence>
<name>A0ABT5HWG1_9CAUL</name>
<dbReference type="CDD" id="cd04496">
    <property type="entry name" value="SSB_OBF"/>
    <property type="match status" value="1"/>
</dbReference>
<dbReference type="SUPFAM" id="SSF50249">
    <property type="entry name" value="Nucleic acid-binding proteins"/>
    <property type="match status" value="1"/>
</dbReference>
<sequence>MKCKVQLIGRLGAEPEITTLPNGAQVANLSVATEEYWKDKQGQAQRRTTWHRVKFWSEGTIGYISRNVAKGQLVEVEGTFRYEEYNDREGVKNKVPVINGTNIMPLSFNEGQGGNEQTAGGGSSNEHDEIPF</sequence>
<evidence type="ECO:0000313" key="6">
    <source>
        <dbReference type="EMBL" id="MDC7684378.1"/>
    </source>
</evidence>
<keyword evidence="1 3" id="KW-0238">DNA-binding</keyword>
<proteinExistence type="inferred from homology"/>
<comment type="caution">
    <text evidence="3">Lacks conserved residue(s) required for the propagation of feature annotation.</text>
</comment>
<evidence type="ECO:0000313" key="7">
    <source>
        <dbReference type="Proteomes" id="UP001214854"/>
    </source>
</evidence>
<gene>
    <name evidence="6" type="primary">ssb</name>
    <name evidence="6" type="ORF">PQU92_13915</name>
</gene>
<feature type="region of interest" description="Disordered" evidence="5">
    <location>
        <begin position="106"/>
        <end position="132"/>
    </location>
</feature>
<keyword evidence="7" id="KW-1185">Reference proteome</keyword>
<dbReference type="HAMAP" id="MF_00984">
    <property type="entry name" value="SSB"/>
    <property type="match status" value="1"/>
</dbReference>
<dbReference type="Gene3D" id="2.40.50.140">
    <property type="entry name" value="Nucleic acid-binding proteins"/>
    <property type="match status" value="1"/>
</dbReference>
<comment type="caution">
    <text evidence="6">The sequence shown here is derived from an EMBL/GenBank/DDBJ whole genome shotgun (WGS) entry which is preliminary data.</text>
</comment>
<comment type="subunit">
    <text evidence="3">Homotetramer.</text>
</comment>